<reference evidence="3 4" key="1">
    <citation type="journal article" date="2010" name="Nature">
        <title>The Ectocarpus genome and the independent evolution of multicellularity in brown algae.</title>
        <authorList>
            <person name="Cock J.M."/>
            <person name="Sterck L."/>
            <person name="Rouze P."/>
            <person name="Scornet D."/>
            <person name="Allen A.E."/>
            <person name="Amoutzias G."/>
            <person name="Anthouard V."/>
            <person name="Artiguenave F."/>
            <person name="Aury J.M."/>
            <person name="Badger J.H."/>
            <person name="Beszteri B."/>
            <person name="Billiau K."/>
            <person name="Bonnet E."/>
            <person name="Bothwell J.H."/>
            <person name="Bowler C."/>
            <person name="Boyen C."/>
            <person name="Brownlee C."/>
            <person name="Carrano C.J."/>
            <person name="Charrier B."/>
            <person name="Cho G.Y."/>
            <person name="Coelho S.M."/>
            <person name="Collen J."/>
            <person name="Corre E."/>
            <person name="Da Silva C."/>
            <person name="Delage L."/>
            <person name="Delaroque N."/>
            <person name="Dittami S.M."/>
            <person name="Doulbeau S."/>
            <person name="Elias M."/>
            <person name="Farnham G."/>
            <person name="Gachon C.M."/>
            <person name="Gschloessl B."/>
            <person name="Heesch S."/>
            <person name="Jabbari K."/>
            <person name="Jubin C."/>
            <person name="Kawai H."/>
            <person name="Kimura K."/>
            <person name="Kloareg B."/>
            <person name="Kupper F.C."/>
            <person name="Lang D."/>
            <person name="Le Bail A."/>
            <person name="Leblanc C."/>
            <person name="Lerouge P."/>
            <person name="Lohr M."/>
            <person name="Lopez P.J."/>
            <person name="Martens C."/>
            <person name="Maumus F."/>
            <person name="Michel G."/>
            <person name="Miranda-Saavedra D."/>
            <person name="Morales J."/>
            <person name="Moreau H."/>
            <person name="Motomura T."/>
            <person name="Nagasato C."/>
            <person name="Napoli C.A."/>
            <person name="Nelson D.R."/>
            <person name="Nyvall-Collen P."/>
            <person name="Peters A.F."/>
            <person name="Pommier C."/>
            <person name="Potin P."/>
            <person name="Poulain J."/>
            <person name="Quesneville H."/>
            <person name="Read B."/>
            <person name="Rensing S.A."/>
            <person name="Ritter A."/>
            <person name="Rousvoal S."/>
            <person name="Samanta M."/>
            <person name="Samson G."/>
            <person name="Schroeder D.C."/>
            <person name="Segurens B."/>
            <person name="Strittmatter M."/>
            <person name="Tonon T."/>
            <person name="Tregear J.W."/>
            <person name="Valentin K."/>
            <person name="von Dassow P."/>
            <person name="Yamagishi T."/>
            <person name="Van de Peer Y."/>
            <person name="Wincker P."/>
        </authorList>
    </citation>
    <scope>NUCLEOTIDE SEQUENCE [LARGE SCALE GENOMIC DNA]</scope>
    <source>
        <strain evidence="4">Ec32 / CCAP1310/4</strain>
    </source>
</reference>
<proteinExistence type="predicted"/>
<feature type="signal peptide" evidence="2">
    <location>
        <begin position="1"/>
        <end position="19"/>
    </location>
</feature>
<dbReference type="OrthoDB" id="434519at2759"/>
<dbReference type="PANTHER" id="PTHR14255">
    <property type="entry name" value="CEREBLON"/>
    <property type="match status" value="1"/>
</dbReference>
<dbReference type="eggNOG" id="ENOG502QWNB">
    <property type="taxonomic scope" value="Eukaryota"/>
</dbReference>
<feature type="transmembrane region" description="Helical" evidence="1">
    <location>
        <begin position="29"/>
        <end position="51"/>
    </location>
</feature>
<name>D8LFQ5_ECTSI</name>
<feature type="chain" id="PRO_5003117070" evidence="2">
    <location>
        <begin position="20"/>
        <end position="148"/>
    </location>
</feature>
<dbReference type="Proteomes" id="UP000002630">
    <property type="component" value="Unassembled WGS sequence"/>
</dbReference>
<dbReference type="GO" id="GO:0031464">
    <property type="term" value="C:Cul4A-RING E3 ubiquitin ligase complex"/>
    <property type="evidence" value="ECO:0007669"/>
    <property type="project" value="TreeGrafter"/>
</dbReference>
<protein>
    <submittedName>
        <fullName evidence="3">Uncharacterized protein</fullName>
    </submittedName>
</protein>
<evidence type="ECO:0000313" key="3">
    <source>
        <dbReference type="EMBL" id="CBN75629.1"/>
    </source>
</evidence>
<keyword evidence="4" id="KW-1185">Reference proteome</keyword>
<evidence type="ECO:0000256" key="1">
    <source>
        <dbReference type="SAM" id="Phobius"/>
    </source>
</evidence>
<dbReference type="AlphaFoldDB" id="D8LFQ5"/>
<accession>D8LFQ5</accession>
<keyword evidence="1" id="KW-0812">Transmembrane</keyword>
<dbReference type="GO" id="GO:0016567">
    <property type="term" value="P:protein ubiquitination"/>
    <property type="evidence" value="ECO:0007669"/>
    <property type="project" value="TreeGrafter"/>
</dbReference>
<keyword evidence="2" id="KW-0732">Signal</keyword>
<keyword evidence="1" id="KW-1133">Transmembrane helix</keyword>
<gene>
    <name evidence="3" type="ORF">Esi_0151_0017</name>
</gene>
<keyword evidence="1" id="KW-0472">Membrane</keyword>
<evidence type="ECO:0000313" key="4">
    <source>
        <dbReference type="Proteomes" id="UP000002630"/>
    </source>
</evidence>
<dbReference type="EMBL" id="FN649760">
    <property type="protein sequence ID" value="CBN75629.1"/>
    <property type="molecule type" value="Genomic_DNA"/>
</dbReference>
<dbReference type="PANTHER" id="PTHR14255:SF3">
    <property type="entry name" value="SULFITE EXPORTER TAUE_SAFE FAMILY PROTEIN 5-RELATED"/>
    <property type="match status" value="1"/>
</dbReference>
<evidence type="ECO:0000256" key="2">
    <source>
        <dbReference type="SAM" id="SignalP"/>
    </source>
</evidence>
<organism evidence="3 4">
    <name type="scientific">Ectocarpus siliculosus</name>
    <name type="common">Brown alga</name>
    <name type="synonym">Conferva siliculosa</name>
    <dbReference type="NCBI Taxonomy" id="2880"/>
    <lineage>
        <taxon>Eukaryota</taxon>
        <taxon>Sar</taxon>
        <taxon>Stramenopiles</taxon>
        <taxon>Ochrophyta</taxon>
        <taxon>PX clade</taxon>
        <taxon>Phaeophyceae</taxon>
        <taxon>Ectocarpales</taxon>
        <taxon>Ectocarpaceae</taxon>
        <taxon>Ectocarpus</taxon>
    </lineage>
</organism>
<feature type="transmembrane region" description="Helical" evidence="1">
    <location>
        <begin position="86"/>
        <end position="105"/>
    </location>
</feature>
<dbReference type="InParanoid" id="D8LFQ5"/>
<sequence>MTAVFVVLLTVNLLKGGGAFDSPVGIVCGSFSFWATSVLSFVYLVGVSLYVRRYLVNRWVLKAEVGFEYVEGDVEWTPLNTIRYPCICFFAGFFAGMFGVGGGIVKGPLMLEMVRRVGEEELPRQEALQAPAEEACRGDHGHTGGGDT</sequence>